<evidence type="ECO:0000313" key="8">
    <source>
        <dbReference type="Proteomes" id="UP001367676"/>
    </source>
</evidence>
<evidence type="ECO:0000313" key="7">
    <source>
        <dbReference type="EMBL" id="KAK7602465.1"/>
    </source>
</evidence>
<organism evidence="7 8">
    <name type="scientific">Parthenolecanium corni</name>
    <dbReference type="NCBI Taxonomy" id="536013"/>
    <lineage>
        <taxon>Eukaryota</taxon>
        <taxon>Metazoa</taxon>
        <taxon>Ecdysozoa</taxon>
        <taxon>Arthropoda</taxon>
        <taxon>Hexapoda</taxon>
        <taxon>Insecta</taxon>
        <taxon>Pterygota</taxon>
        <taxon>Neoptera</taxon>
        <taxon>Paraneoptera</taxon>
        <taxon>Hemiptera</taxon>
        <taxon>Sternorrhyncha</taxon>
        <taxon>Coccoidea</taxon>
        <taxon>Coccidae</taxon>
        <taxon>Parthenolecanium</taxon>
    </lineage>
</organism>
<evidence type="ECO:0000256" key="2">
    <source>
        <dbReference type="ARBA" id="ARBA00022487"/>
    </source>
</evidence>
<keyword evidence="4" id="KW-0325">Glycoprotein</keyword>
<comment type="similarity">
    <text evidence="1">Belongs to the type-B carboxylesterase/lipase family.</text>
</comment>
<dbReference type="Gene3D" id="3.40.50.1820">
    <property type="entry name" value="alpha/beta hydrolase"/>
    <property type="match status" value="5"/>
</dbReference>
<reference evidence="7 8" key="1">
    <citation type="submission" date="2024-03" db="EMBL/GenBank/DDBJ databases">
        <title>Adaptation during the transition from Ophiocordyceps entomopathogen to insect associate is accompanied by gene loss and intensified selection.</title>
        <authorList>
            <person name="Ward C.M."/>
            <person name="Onetto C.A."/>
            <person name="Borneman A.R."/>
        </authorList>
    </citation>
    <scope>NUCLEOTIDE SEQUENCE [LARGE SCALE GENOMIC DNA]</scope>
    <source>
        <strain evidence="7">AWRI1</strain>
        <tissue evidence="7">Single Adult Female</tissue>
    </source>
</reference>
<dbReference type="InterPro" id="IPR019826">
    <property type="entry name" value="Carboxylesterase_B_AS"/>
</dbReference>
<dbReference type="GO" id="GO:0016298">
    <property type="term" value="F:lipase activity"/>
    <property type="evidence" value="ECO:0007669"/>
    <property type="project" value="InterPro"/>
</dbReference>
<name>A0AAN9Y9I7_9HEMI</name>
<dbReference type="InterPro" id="IPR019819">
    <property type="entry name" value="Carboxylesterase_B_CS"/>
</dbReference>
<evidence type="ECO:0000256" key="4">
    <source>
        <dbReference type="ARBA" id="ARBA00023180"/>
    </source>
</evidence>
<keyword evidence="8" id="KW-1185">Reference proteome</keyword>
<dbReference type="PANTHER" id="PTHR43142">
    <property type="entry name" value="CARBOXYLIC ESTER HYDROLASE"/>
    <property type="match status" value="1"/>
</dbReference>
<gene>
    <name evidence="7" type="ORF">V9T40_008054</name>
</gene>
<sequence length="1688" mass="188089">MISRNGTIFNAYLGIPFATPPLGNLRFKPPIKAKSWPGVLNATKPGARCIQLSKGNKEVADSEDCLNLNIYTPRDARPGNDIPVIVYIFGGTFKENSNLDNGPEYMMDKRIIIVMPNYRLGALGFLSTGDAVISGNMGMKDQVLALQWIKDNIDAFGGNPNQITLHGHSSGAICVHLHTLSPLSTGLFNRVIIQSGVGDSLIGFFDRKVSRTVGIEFAHKLGCKHKSSEEILQCLLKQDARAFPPIQEQMYIWDIDPDCAFRPTIEINDAERAFLTQVPLTTPHPLSNYEWLIGTTTGEGAYKAAGFLAGDGELARQLDRNYKKLFPISMQYLWTSNLDYVDLISTAIRKHYFGDKKIDNTTEKSLMDMYTEAMFAYPTYTAIGKFEGTRYVYLYDYWSNYSTQNKRGYYPRIVCQITANIVTINQGPLKGFTNESWNGTKFNVYYGIPFAKPPVGRLRFQPPLEAESWNGTFDATVRGSRCVQMLHSTNYVAGSEDCLNLNIYSPSDAKPGDNIPVMFLIYGGIFKKRSNYEDDPRYLMNRRIIVVVPNYRLGVLGFLTTGDSVISGNMALKDQVMAMKWVKHNIRAFGGDPNRVTLFGHSSGGICVHLHTLSPSSAGLFQRVVIESGVALGTNGFFDREVARSAGRELAARVGCKNKTSEDIFQCLLAVDADKFPVAQEQMFIWDKEPDAAFRPTVEVENAKSPFLTTVPPKNWHPRTDYEWMIGSTTGEAAFKAARLLSSNGDLVRIMDAQYKTLFPVSMQYLWTSNLKYEDEMSKTIRRHFFGHDHMNETTAIQIMTEVEECFTKTSEHPKVLGESSPPVEVVQSTSSLSSSVFKGRATIDQEQLEKKKLCPAHLQIILYTKTHPAGYEIDTQDFFGSLKTAFIDANKETKFFSWTQELQNSAYLNLSQIVDGRINANFILVKWKTNFNLTDETEKSEQMYDEAECLSRLMNILSKMGADSLKFHLIAHDYKVTLFSMAGQMAYPVLVGRLSALDPSRDKFSIHVRQPAANVKVPVIDVIYTSLSSTETIPNYGHAIFFPNGGYHPQPGVPKSSPQASSIRSVEYWAESVHIPATFWSLSCSNWKEFSTDKKCPNSRALSVMGEDVSPRAHPNSYFIDLKKVEESIKNSTIDFKKQTKFISYPHELQRTDLNFTEIIEKMVNKLDANVIVIEWPLVSKRAISAKDLLSSQLYFEGLCIGRLLNRIGRMADADPTKFHLIAFGQKVPVFVLAAKLSYPFVVGRLTGLEPVYDNISITFLELNTTKELGMNFVDMIYTSLSSSENITKFGHASFFPNGGKHPQPGVAQEFRDVSAIRGLRYLVESIDRPGTFVAKKCESWAKYIANQCSSNESSQLGEYTSTNGGSDVIQIDQGFINGTVLKSRSGIPFHAFYGIPYAAPPVGSLRFEPPASPPTWNGVRQATQKSQPCLQVSSAIPGIRKAIFSGAEDCLYLSVFTREIKPRKPLPVLVYLHGGGFRSGNGDMYGPHVFMDKSIVIVSFNHRLGFFGYFSSGDSLIPGNFGLKDQVAALKWIQNNINRFGGDKNSVTVLGHNSGAACAHLHTVSALSKGLFHRVIIESGNAIKYFIQEPLQDIKATFVEALEKTSCNRSNIDESVACLKSTSADILNKVVNAIPAKNKFETKYQPIIENNDANAFLTSEDHYQVPYTPAIIGFNSAEGLNEATSR</sequence>
<dbReference type="InterPro" id="IPR029058">
    <property type="entry name" value="AB_hydrolase_fold"/>
</dbReference>
<feature type="domain" description="Carboxylesterase type B" evidence="5">
    <location>
        <begin position="6"/>
        <end position="403"/>
    </location>
</feature>
<dbReference type="InterPro" id="IPR013818">
    <property type="entry name" value="Lipase"/>
</dbReference>
<protein>
    <recommendedName>
        <fullName evidence="9">Carboxylesterase</fullName>
    </recommendedName>
</protein>
<feature type="domain" description="Carboxylesterase type B" evidence="5">
    <location>
        <begin position="420"/>
        <end position="801"/>
    </location>
</feature>
<evidence type="ECO:0008006" key="9">
    <source>
        <dbReference type="Google" id="ProtNLM"/>
    </source>
</evidence>
<comment type="caution">
    <text evidence="7">The sequence shown here is derived from an EMBL/GenBank/DDBJ whole genome shotgun (WGS) entry which is preliminary data.</text>
</comment>
<dbReference type="Pfam" id="PF00135">
    <property type="entry name" value="COesterase"/>
    <property type="match status" value="3"/>
</dbReference>
<dbReference type="InterPro" id="IPR002018">
    <property type="entry name" value="CarbesteraseB"/>
</dbReference>
<dbReference type="Proteomes" id="UP001367676">
    <property type="component" value="Unassembled WGS sequence"/>
</dbReference>
<feature type="domain" description="Lipase" evidence="6">
    <location>
        <begin position="846"/>
        <end position="1099"/>
    </location>
</feature>
<dbReference type="PANTHER" id="PTHR43142:SF1">
    <property type="entry name" value="CARBOXYLIC ESTER HYDROLASE"/>
    <property type="match status" value="1"/>
</dbReference>
<evidence type="ECO:0000256" key="3">
    <source>
        <dbReference type="ARBA" id="ARBA00022801"/>
    </source>
</evidence>
<keyword evidence="2" id="KW-0719">Serine esterase</keyword>
<dbReference type="PROSITE" id="PS00941">
    <property type="entry name" value="CARBOXYLESTERASE_B_2"/>
    <property type="match status" value="1"/>
</dbReference>
<evidence type="ECO:0000259" key="6">
    <source>
        <dbReference type="Pfam" id="PF00151"/>
    </source>
</evidence>
<dbReference type="Pfam" id="PF00151">
    <property type="entry name" value="Lipase"/>
    <property type="match status" value="2"/>
</dbReference>
<dbReference type="GO" id="GO:0052689">
    <property type="term" value="F:carboxylic ester hydrolase activity"/>
    <property type="evidence" value="ECO:0007669"/>
    <property type="project" value="UniProtKB-KW"/>
</dbReference>
<feature type="domain" description="Carboxylesterase type B" evidence="5">
    <location>
        <begin position="1369"/>
        <end position="1683"/>
    </location>
</feature>
<evidence type="ECO:0000259" key="5">
    <source>
        <dbReference type="Pfam" id="PF00135"/>
    </source>
</evidence>
<dbReference type="EMBL" id="JBBCAQ010000008">
    <property type="protein sequence ID" value="KAK7602465.1"/>
    <property type="molecule type" value="Genomic_DNA"/>
</dbReference>
<evidence type="ECO:0000256" key="1">
    <source>
        <dbReference type="ARBA" id="ARBA00005964"/>
    </source>
</evidence>
<accession>A0AAN9Y9I7</accession>
<proteinExistence type="inferred from homology"/>
<dbReference type="PROSITE" id="PS00122">
    <property type="entry name" value="CARBOXYLESTERASE_B_1"/>
    <property type="match status" value="2"/>
</dbReference>
<keyword evidence="3" id="KW-0378">Hydrolase</keyword>
<feature type="domain" description="Lipase" evidence="6">
    <location>
        <begin position="1123"/>
        <end position="1362"/>
    </location>
</feature>
<dbReference type="SUPFAM" id="SSF53474">
    <property type="entry name" value="alpha/beta-Hydrolases"/>
    <property type="match status" value="5"/>
</dbReference>